<accession>A0A511MHB1</accession>
<reference evidence="3 4" key="1">
    <citation type="submission" date="2019-07" db="EMBL/GenBank/DDBJ databases">
        <title>Whole genome shotgun sequence of Nocardia ninae NBRC 108245.</title>
        <authorList>
            <person name="Hosoyama A."/>
            <person name="Uohara A."/>
            <person name="Ohji S."/>
            <person name="Ichikawa N."/>
        </authorList>
    </citation>
    <scope>NUCLEOTIDE SEQUENCE [LARGE SCALE GENOMIC DNA]</scope>
    <source>
        <strain evidence="3 4">NBRC 108245</strain>
    </source>
</reference>
<proteinExistence type="predicted"/>
<evidence type="ECO:0000313" key="3">
    <source>
        <dbReference type="EMBL" id="GEM40070.1"/>
    </source>
</evidence>
<dbReference type="InterPro" id="IPR041413">
    <property type="entry name" value="MLTR_LBD"/>
</dbReference>
<dbReference type="EMBL" id="BJXA01000032">
    <property type="protein sequence ID" value="GEM40070.1"/>
    <property type="molecule type" value="Genomic_DNA"/>
</dbReference>
<dbReference type="Gene3D" id="3.30.450.180">
    <property type="match status" value="1"/>
</dbReference>
<evidence type="ECO:0000313" key="4">
    <source>
        <dbReference type="Proteomes" id="UP000321424"/>
    </source>
</evidence>
<dbReference type="InterPro" id="IPR001387">
    <property type="entry name" value="Cro/C1-type_HTH"/>
</dbReference>
<dbReference type="OrthoDB" id="4566956at2"/>
<keyword evidence="4" id="KW-1185">Reference proteome</keyword>
<dbReference type="AlphaFoldDB" id="A0A511MHB1"/>
<dbReference type="CDD" id="cd00093">
    <property type="entry name" value="HTH_XRE"/>
    <property type="match status" value="1"/>
</dbReference>
<gene>
    <name evidence="3" type="ORF">NN4_45890</name>
</gene>
<feature type="compositionally biased region" description="Polar residues" evidence="1">
    <location>
        <begin position="266"/>
        <end position="280"/>
    </location>
</feature>
<feature type="region of interest" description="Disordered" evidence="1">
    <location>
        <begin position="260"/>
        <end position="280"/>
    </location>
</feature>
<evidence type="ECO:0000256" key="1">
    <source>
        <dbReference type="SAM" id="MobiDB-lite"/>
    </source>
</evidence>
<dbReference type="PROSITE" id="PS50943">
    <property type="entry name" value="HTH_CROC1"/>
    <property type="match status" value="1"/>
</dbReference>
<sequence length="280" mass="32090">MVHRPYRARTTVPRPTIPTLGTTLRLIREGLGLTRLTAHECHGISYSYLYEIEAGKRTPKLETLDALASGYGYDVDSLLTRHLRELRSPPADLMPTQRLRERVTSNRDWMSHLDDLQQRGDLAAYLDPFWNVLACNELFLSAMPGLEKTCSIAEWLFSPIAQEVWVDWEKEAAWNIAYIKAILGRYRRSQQARDLLRHLGPNNEFRRMWASSVDVNYGRDSDSLLHVRHPPNNEIVSYWLSFAPMVEDMTILLTTAIPKPYAGPRNPSTPESPTRATDTL</sequence>
<name>A0A511MHB1_9NOCA</name>
<dbReference type="Proteomes" id="UP000321424">
    <property type="component" value="Unassembled WGS sequence"/>
</dbReference>
<dbReference type="Pfam" id="PF17765">
    <property type="entry name" value="MLTR_LBD"/>
    <property type="match status" value="1"/>
</dbReference>
<feature type="domain" description="HTH cro/C1-type" evidence="2">
    <location>
        <begin position="43"/>
        <end position="78"/>
    </location>
</feature>
<comment type="caution">
    <text evidence="3">The sequence shown here is derived from an EMBL/GenBank/DDBJ whole genome shotgun (WGS) entry which is preliminary data.</text>
</comment>
<dbReference type="SMART" id="SM00530">
    <property type="entry name" value="HTH_XRE"/>
    <property type="match status" value="1"/>
</dbReference>
<dbReference type="InterPro" id="IPR010982">
    <property type="entry name" value="Lambda_DNA-bd_dom_sf"/>
</dbReference>
<organism evidence="3 4">
    <name type="scientific">Nocardia ninae NBRC 108245</name>
    <dbReference type="NCBI Taxonomy" id="1210091"/>
    <lineage>
        <taxon>Bacteria</taxon>
        <taxon>Bacillati</taxon>
        <taxon>Actinomycetota</taxon>
        <taxon>Actinomycetes</taxon>
        <taxon>Mycobacteriales</taxon>
        <taxon>Nocardiaceae</taxon>
        <taxon>Nocardia</taxon>
    </lineage>
</organism>
<protein>
    <recommendedName>
        <fullName evidence="2">HTH cro/C1-type domain-containing protein</fullName>
    </recommendedName>
</protein>
<dbReference type="GO" id="GO:0003677">
    <property type="term" value="F:DNA binding"/>
    <property type="evidence" value="ECO:0007669"/>
    <property type="project" value="InterPro"/>
</dbReference>
<dbReference type="SUPFAM" id="SSF47413">
    <property type="entry name" value="lambda repressor-like DNA-binding domains"/>
    <property type="match status" value="1"/>
</dbReference>
<dbReference type="Gene3D" id="1.10.260.40">
    <property type="entry name" value="lambda repressor-like DNA-binding domains"/>
    <property type="match status" value="1"/>
</dbReference>
<evidence type="ECO:0000259" key="2">
    <source>
        <dbReference type="PROSITE" id="PS50943"/>
    </source>
</evidence>
<dbReference type="Pfam" id="PF13560">
    <property type="entry name" value="HTH_31"/>
    <property type="match status" value="1"/>
</dbReference>